<comment type="caution">
    <text evidence="1">The sequence shown here is derived from an EMBL/GenBank/DDBJ whole genome shotgun (WGS) entry which is preliminary data.</text>
</comment>
<organism evidence="1 2">
    <name type="scientific">Pneumocystis oryctolagi</name>
    <dbReference type="NCBI Taxonomy" id="42067"/>
    <lineage>
        <taxon>Eukaryota</taxon>
        <taxon>Fungi</taxon>
        <taxon>Dikarya</taxon>
        <taxon>Ascomycota</taxon>
        <taxon>Taphrinomycotina</taxon>
        <taxon>Pneumocystomycetes</taxon>
        <taxon>Pneumocystaceae</taxon>
        <taxon>Pneumocystis</taxon>
    </lineage>
</organism>
<accession>A0ACB7CIC6</accession>
<sequence length="766" mass="88027">MIYLNRGQLALNVHKTVLKAALELVEMLGSHERHSKPSMSELKLRRMTELNVRLKEDLERPRIPVSKACQSLITFTTSTKDAMLPSIWGQMDRRNDPFSPKKTFACFFAMDGDVYIRRLAQYIRANEASLACAMESSVRRNKYDEKGLSVLKGLYYHWMNDGMSVYRSSTLCLTPHYLFYVLSRFNEMELSTGPMNVRLETLRNVGDSGHYVSFLEDYENGAKKVDMSDARSIRSVSSIRSVVKGISSLWGRLSTGWKFLPEEKVYELVRSDIVYLYSSFTKLPSLKLMPSSSFPMIDGYEEFPFDTAIPLSVFKNLKSLEIQDVEIKRFYGWDKIADNLCFLTVKGCGIRDANELIIDIVLNNIEKRRKMRIRKSNSLPLTSRSKLIEFYQPLSTSQEYESSGAIPLLGSKKMPSSHTRKFSSPLHNNFQVQHDSEKPNVSSNELSGSPDFSTSIQSHSVILSLRKWRFLKYLSLSNNSLSMLSFFAMIPISQSLISLNISYNMFVEIPYSLTVLSCLKSLNISHNRIESLHSLMQHPLLTITTIDIRSNRLRSLAGIEKLTSLERLDVRDNLLSDPMEIARLVNALNFRYIWVAGNPFTQKHFSTYRITIFNLFRTMSNHVSDILIDGRGPGIMEKRRLFERVRRRKQSSTDSEKMSLCSFDADCKVVTPEQSIVQISTIDRKSQIGKARIVDFEFSEYVYVLVGKIMLNNDSSKLDDLSLQDISANMISQKGEEYRRRIETLKNDVGENWLKALNEEMWVKQQ</sequence>
<name>A0ACB7CIC6_9ASCO</name>
<reference evidence="1 2" key="1">
    <citation type="journal article" date="2021" name="Commun. Biol.">
        <title>Genomic insights into the host specific adaptation of the Pneumocystis genus.</title>
        <authorList>
            <person name="Cisse O.H."/>
            <person name="Ma L."/>
            <person name="Dekker J.P."/>
            <person name="Khil P.P."/>
            <person name="Youn J.-H."/>
            <person name="Brenchley J.M."/>
            <person name="Blair R."/>
            <person name="Pahar B."/>
            <person name="Chabe M."/>
            <person name="Van Rompay K.K.A."/>
            <person name="Keesler R."/>
            <person name="Sukura A."/>
            <person name="Hirsch V."/>
            <person name="Kutty G."/>
            <person name="Liu Y."/>
            <person name="Peng L."/>
            <person name="Chen J."/>
            <person name="Song J."/>
            <person name="Weissenbacher-Lang C."/>
            <person name="Xu J."/>
            <person name="Upham N.S."/>
            <person name="Stajich J.E."/>
            <person name="Cuomo C.A."/>
            <person name="Cushion M.T."/>
            <person name="Kovacs J.A."/>
        </authorList>
    </citation>
    <scope>NUCLEOTIDE SEQUENCE [LARGE SCALE GENOMIC DNA]</scope>
    <source>
        <strain evidence="1 2">RABM</strain>
    </source>
</reference>
<protein>
    <submittedName>
        <fullName evidence="1">Uncharacterized protein</fullName>
    </submittedName>
</protein>
<keyword evidence="2" id="KW-1185">Reference proteome</keyword>
<evidence type="ECO:0000313" key="2">
    <source>
        <dbReference type="Proteomes" id="UP000768646"/>
    </source>
</evidence>
<dbReference type="Proteomes" id="UP000768646">
    <property type="component" value="Unassembled WGS sequence"/>
</dbReference>
<evidence type="ECO:0000313" key="1">
    <source>
        <dbReference type="EMBL" id="KAG4305404.1"/>
    </source>
</evidence>
<dbReference type="EMBL" id="JABTEG010000003">
    <property type="protein sequence ID" value="KAG4305404.1"/>
    <property type="molecule type" value="Genomic_DNA"/>
</dbReference>
<gene>
    <name evidence="1" type="ORF">PORY_000960</name>
</gene>
<proteinExistence type="predicted"/>